<comment type="caution">
    <text evidence="9">The sequence shown here is derived from an EMBL/GenBank/DDBJ whole genome shotgun (WGS) entry which is preliminary data.</text>
</comment>
<keyword evidence="4" id="KW-0201">Cytochrome c-type biogenesis</keyword>
<dbReference type="SUPFAM" id="SSF52540">
    <property type="entry name" value="P-loop containing nucleoside triphosphate hydrolases"/>
    <property type="match status" value="1"/>
</dbReference>
<keyword evidence="7" id="KW-0472">Membrane</keyword>
<dbReference type="Gene3D" id="3.40.50.300">
    <property type="entry name" value="P-loop containing nucleotide triphosphate hydrolases"/>
    <property type="match status" value="1"/>
</dbReference>
<dbReference type="NCBIfam" id="TIGR01189">
    <property type="entry name" value="ccmA"/>
    <property type="match status" value="1"/>
</dbReference>
<evidence type="ECO:0000313" key="9">
    <source>
        <dbReference type="EMBL" id="NKC03387.1"/>
    </source>
</evidence>
<keyword evidence="3" id="KW-0547">Nucleotide-binding</keyword>
<evidence type="ECO:0000256" key="4">
    <source>
        <dbReference type="ARBA" id="ARBA00022748"/>
    </source>
</evidence>
<evidence type="ECO:0000256" key="2">
    <source>
        <dbReference type="ARBA" id="ARBA00022448"/>
    </source>
</evidence>
<organism evidence="9 10">
    <name type="scientific">Brucella haematophila</name>
    <dbReference type="NCBI Taxonomy" id="419474"/>
    <lineage>
        <taxon>Bacteria</taxon>
        <taxon>Pseudomonadati</taxon>
        <taxon>Pseudomonadota</taxon>
        <taxon>Alphaproteobacteria</taxon>
        <taxon>Hyphomicrobiales</taxon>
        <taxon>Brucellaceae</taxon>
        <taxon>Brucella/Ochrobactrum group</taxon>
        <taxon>Brucella</taxon>
    </lineage>
</organism>
<evidence type="ECO:0000256" key="3">
    <source>
        <dbReference type="ARBA" id="ARBA00022741"/>
    </source>
</evidence>
<dbReference type="InterPro" id="IPR005895">
    <property type="entry name" value="ABC_transptr_haem_export_CcmA"/>
</dbReference>
<keyword evidence="2" id="KW-0813">Transport</keyword>
<keyword evidence="6" id="KW-1278">Translocase</keyword>
<dbReference type="Pfam" id="PF00005">
    <property type="entry name" value="ABC_tran"/>
    <property type="match status" value="1"/>
</dbReference>
<evidence type="ECO:0000259" key="8">
    <source>
        <dbReference type="PROSITE" id="PS50893"/>
    </source>
</evidence>
<comment type="subcellular location">
    <subcellularLocation>
        <location evidence="1">Cell inner membrane</location>
    </subcellularLocation>
</comment>
<keyword evidence="5 9" id="KW-0067">ATP-binding</keyword>
<dbReference type="PANTHER" id="PTHR43499:SF1">
    <property type="entry name" value="ABC TRANSPORTER I FAMILY MEMBER 1"/>
    <property type="match status" value="1"/>
</dbReference>
<dbReference type="CDD" id="cd03231">
    <property type="entry name" value="ABC_CcmA_heme_exporter"/>
    <property type="match status" value="1"/>
</dbReference>
<evidence type="ECO:0000256" key="7">
    <source>
        <dbReference type="ARBA" id="ARBA00023136"/>
    </source>
</evidence>
<dbReference type="GO" id="GO:0005524">
    <property type="term" value="F:ATP binding"/>
    <property type="evidence" value="ECO:0007669"/>
    <property type="project" value="UniProtKB-KW"/>
</dbReference>
<dbReference type="Proteomes" id="UP000704467">
    <property type="component" value="Unassembled WGS sequence"/>
</dbReference>
<evidence type="ECO:0000256" key="1">
    <source>
        <dbReference type="ARBA" id="ARBA00004533"/>
    </source>
</evidence>
<name>A0ABX1DK97_9HYPH</name>
<reference evidence="9 10" key="1">
    <citation type="submission" date="2020-03" db="EMBL/GenBank/DDBJ databases">
        <title>Whole genome sequencing of clinical and environmental type strains of Ochrobactrum.</title>
        <authorList>
            <person name="Dharne M."/>
        </authorList>
    </citation>
    <scope>NUCLEOTIDE SEQUENCE [LARGE SCALE GENOMIC DNA]</scope>
    <source>
        <strain evidence="9 10">CIP 109452</strain>
    </source>
</reference>
<dbReference type="PROSITE" id="PS50893">
    <property type="entry name" value="ABC_TRANSPORTER_2"/>
    <property type="match status" value="1"/>
</dbReference>
<keyword evidence="10" id="KW-1185">Reference proteome</keyword>
<dbReference type="InterPro" id="IPR003593">
    <property type="entry name" value="AAA+_ATPase"/>
</dbReference>
<evidence type="ECO:0000256" key="6">
    <source>
        <dbReference type="ARBA" id="ARBA00022967"/>
    </source>
</evidence>
<dbReference type="InterPro" id="IPR003439">
    <property type="entry name" value="ABC_transporter-like_ATP-bd"/>
</dbReference>
<dbReference type="PANTHER" id="PTHR43499">
    <property type="entry name" value="ABC TRANSPORTER I FAMILY MEMBER 1"/>
    <property type="match status" value="1"/>
</dbReference>
<evidence type="ECO:0000313" key="10">
    <source>
        <dbReference type="Proteomes" id="UP000704467"/>
    </source>
</evidence>
<dbReference type="InterPro" id="IPR027417">
    <property type="entry name" value="P-loop_NTPase"/>
</dbReference>
<accession>A0ABX1DK97</accession>
<dbReference type="RefSeq" id="WP_138783945.1">
    <property type="nucleotide sequence ID" value="NZ_JBHEEQ010000020.1"/>
</dbReference>
<proteinExistence type="predicted"/>
<dbReference type="EMBL" id="JAAVLN010000001">
    <property type="protein sequence ID" value="NKC03387.1"/>
    <property type="molecule type" value="Genomic_DNA"/>
</dbReference>
<dbReference type="SMART" id="SM00382">
    <property type="entry name" value="AAA"/>
    <property type="match status" value="1"/>
</dbReference>
<feature type="domain" description="ABC transporter" evidence="8">
    <location>
        <begin position="3"/>
        <end position="222"/>
    </location>
</feature>
<protein>
    <submittedName>
        <fullName evidence="9">Heme ABC exporter ATP-binding protein CcmA</fullName>
    </submittedName>
</protein>
<sequence length="229" mass="24486">MRLEAENLGGERGGETIFSNLSFTLDSGEALVVTGPNGSGKSTLLRIICGLLAPEEGRIELTEGGASLPVQAACHYLGHQNAMKPALSVRENLLFWQRFNGQDATAPLLEVDEALEAVNLPGVEHLPFGYLSTGQKRRVSIAKLLVSYRPLWIVDEPTAGLDKASEARFAGLMHDHLQQGGMIIAATHIPLGLEAVSGKVEAGFPSETAIVRNISIKSLDMAGFSHEAF</sequence>
<gene>
    <name evidence="9" type="primary">ccmA</name>
    <name evidence="9" type="ORF">HED55_08735</name>
</gene>
<evidence type="ECO:0000256" key="5">
    <source>
        <dbReference type="ARBA" id="ARBA00022840"/>
    </source>
</evidence>